<dbReference type="EMBL" id="AP022870">
    <property type="protein sequence ID" value="BCB78271.1"/>
    <property type="molecule type" value="Genomic_DNA"/>
</dbReference>
<evidence type="ECO:0000313" key="2">
    <source>
        <dbReference type="EMBL" id="BCB78271.1"/>
    </source>
</evidence>
<dbReference type="AlphaFoldDB" id="A0A6F8XX10"/>
<feature type="region of interest" description="Disordered" evidence="1">
    <location>
        <begin position="1"/>
        <end position="37"/>
    </location>
</feature>
<name>A0A6F8XX10_9ACTN</name>
<reference evidence="2 3" key="1">
    <citation type="submission" date="2020-03" db="EMBL/GenBank/DDBJ databases">
        <title>Whole genome shotgun sequence of Phytohabitans flavus NBRC 107702.</title>
        <authorList>
            <person name="Komaki H."/>
            <person name="Tamura T."/>
        </authorList>
    </citation>
    <scope>NUCLEOTIDE SEQUENCE [LARGE SCALE GENOMIC DNA]</scope>
    <source>
        <strain evidence="2 3">NBRC 107702</strain>
    </source>
</reference>
<dbReference type="Proteomes" id="UP000502508">
    <property type="component" value="Chromosome"/>
</dbReference>
<sequence length="79" mass="8364">MTMPRRTALGGVRARTPQAGNHADIMSPAIGDCPRGSESRSEIAADALQPAQISLDARTDRGEHPDGCYGRRVSPVPPL</sequence>
<evidence type="ECO:0000256" key="1">
    <source>
        <dbReference type="SAM" id="MobiDB-lite"/>
    </source>
</evidence>
<keyword evidence="3" id="KW-1185">Reference proteome</keyword>
<proteinExistence type="predicted"/>
<evidence type="ECO:0000313" key="3">
    <source>
        <dbReference type="Proteomes" id="UP000502508"/>
    </source>
</evidence>
<reference evidence="2 3" key="2">
    <citation type="submission" date="2020-03" db="EMBL/GenBank/DDBJ databases">
        <authorList>
            <person name="Ichikawa N."/>
            <person name="Kimura A."/>
            <person name="Kitahashi Y."/>
            <person name="Uohara A."/>
        </authorList>
    </citation>
    <scope>NUCLEOTIDE SEQUENCE [LARGE SCALE GENOMIC DNA]</scope>
    <source>
        <strain evidence="2 3">NBRC 107702</strain>
    </source>
</reference>
<gene>
    <name evidence="2" type="ORF">Pflav_046810</name>
</gene>
<protein>
    <submittedName>
        <fullName evidence="2">Uncharacterized protein</fullName>
    </submittedName>
</protein>
<organism evidence="2 3">
    <name type="scientific">Phytohabitans flavus</name>
    <dbReference type="NCBI Taxonomy" id="1076124"/>
    <lineage>
        <taxon>Bacteria</taxon>
        <taxon>Bacillati</taxon>
        <taxon>Actinomycetota</taxon>
        <taxon>Actinomycetes</taxon>
        <taxon>Micromonosporales</taxon>
        <taxon>Micromonosporaceae</taxon>
    </lineage>
</organism>
<feature type="compositionally biased region" description="Basic and acidic residues" evidence="1">
    <location>
        <begin position="57"/>
        <end position="66"/>
    </location>
</feature>
<feature type="region of interest" description="Disordered" evidence="1">
    <location>
        <begin position="56"/>
        <end position="79"/>
    </location>
</feature>
<dbReference type="KEGG" id="pfla:Pflav_046810"/>
<accession>A0A6F8XX10</accession>